<accession>A0A6A6X6F1</accession>
<keyword evidence="3" id="KW-1185">Reference proteome</keyword>
<dbReference type="Proteomes" id="UP000799757">
    <property type="component" value="Unassembled WGS sequence"/>
</dbReference>
<dbReference type="OrthoDB" id="3200163at2759"/>
<dbReference type="InterPro" id="IPR029058">
    <property type="entry name" value="AB_hydrolase_fold"/>
</dbReference>
<name>A0A6A6X6F1_9PLEO</name>
<feature type="domain" description="Carboxylesterase type B" evidence="1">
    <location>
        <begin position="23"/>
        <end position="300"/>
    </location>
</feature>
<reference evidence="2" key="1">
    <citation type="journal article" date="2020" name="Stud. Mycol.">
        <title>101 Dothideomycetes genomes: a test case for predicting lifestyles and emergence of pathogens.</title>
        <authorList>
            <person name="Haridas S."/>
            <person name="Albert R."/>
            <person name="Binder M."/>
            <person name="Bloem J."/>
            <person name="Labutti K."/>
            <person name="Salamov A."/>
            <person name="Andreopoulos B."/>
            <person name="Baker S."/>
            <person name="Barry K."/>
            <person name="Bills G."/>
            <person name="Bluhm B."/>
            <person name="Cannon C."/>
            <person name="Castanera R."/>
            <person name="Culley D."/>
            <person name="Daum C."/>
            <person name="Ezra D."/>
            <person name="Gonzalez J."/>
            <person name="Henrissat B."/>
            <person name="Kuo A."/>
            <person name="Liang C."/>
            <person name="Lipzen A."/>
            <person name="Lutzoni F."/>
            <person name="Magnuson J."/>
            <person name="Mondo S."/>
            <person name="Nolan M."/>
            <person name="Ohm R."/>
            <person name="Pangilinan J."/>
            <person name="Park H.-J."/>
            <person name="Ramirez L."/>
            <person name="Alfaro M."/>
            <person name="Sun H."/>
            <person name="Tritt A."/>
            <person name="Yoshinaga Y."/>
            <person name="Zwiers L.-H."/>
            <person name="Turgeon B."/>
            <person name="Goodwin S."/>
            <person name="Spatafora J."/>
            <person name="Crous P."/>
            <person name="Grigoriev I."/>
        </authorList>
    </citation>
    <scope>NUCLEOTIDE SEQUENCE</scope>
    <source>
        <strain evidence="2">CBS 109.77</strain>
    </source>
</reference>
<protein>
    <submittedName>
        <fullName evidence="2">Alpha/beta-hydrolase</fullName>
    </submittedName>
</protein>
<sequence length="579" mass="63981">MSTPTFFTHPTLNCNLLGKPSSSTIQYRGLQYATIPSRFQESLPLNTLLPNRTVQGVEVYDATNFGPSCPQKRGAQAWDLTLTGNDIVLEMEVGQGESERMDERGCLHVNVTVPKSVDGRGREEGPLPVFVWVHGGGLAMGSNSWPQYDLRNFVSRSVETGKPVISVAVNYRVGVLGFLASEELGADGNMGFKDLVLAMRWVKRHIGGFGGDPQNITAAGESAGGIALSTLLCAETGPDPLFERVVVMSGDVTLRKPRGRKWHEEMYAEQLKYLGLEKEKIGREERTKTLKEWDAEEMCQRLPLAQHFCGYVEGRWLRGEVTLGMLGDGGIGVHKPAWCREFVVGDTGHDGTILKARILDSPTALSRLHTLCATYLTASETHALLTAYKLPLSPAPISLTHQQSHSLLLLASELRFYLPALLVHQGWRDHFPAPKSNTQSPSTSKRVSRYHFHCLNPFTGSFHNLASHELDVGFLLLNLAPHLPSSAQEASRKMADHFLGFVNGEGWAGEGEVVAFTDRGVEVMKDNGRKGYDSVWREGRGEVLRKISEGKLWRVAEGWQGVREEDGERAGEEKIRGRL</sequence>
<evidence type="ECO:0000259" key="1">
    <source>
        <dbReference type="Pfam" id="PF00135"/>
    </source>
</evidence>
<evidence type="ECO:0000313" key="2">
    <source>
        <dbReference type="EMBL" id="KAF2791831.1"/>
    </source>
</evidence>
<evidence type="ECO:0000313" key="3">
    <source>
        <dbReference type="Proteomes" id="UP000799757"/>
    </source>
</evidence>
<dbReference type="SUPFAM" id="SSF53474">
    <property type="entry name" value="alpha/beta-Hydrolases"/>
    <property type="match status" value="1"/>
</dbReference>
<dbReference type="AlphaFoldDB" id="A0A6A6X6F1"/>
<gene>
    <name evidence="2" type="ORF">K505DRAFT_351016</name>
</gene>
<organism evidence="2 3">
    <name type="scientific">Melanomma pulvis-pyrius CBS 109.77</name>
    <dbReference type="NCBI Taxonomy" id="1314802"/>
    <lineage>
        <taxon>Eukaryota</taxon>
        <taxon>Fungi</taxon>
        <taxon>Dikarya</taxon>
        <taxon>Ascomycota</taxon>
        <taxon>Pezizomycotina</taxon>
        <taxon>Dothideomycetes</taxon>
        <taxon>Pleosporomycetidae</taxon>
        <taxon>Pleosporales</taxon>
        <taxon>Melanommataceae</taxon>
        <taxon>Melanomma</taxon>
    </lineage>
</organism>
<dbReference type="InterPro" id="IPR002018">
    <property type="entry name" value="CarbesteraseB"/>
</dbReference>
<dbReference type="Gene3D" id="3.40.50.1820">
    <property type="entry name" value="alpha/beta hydrolase"/>
    <property type="match status" value="1"/>
</dbReference>
<dbReference type="EMBL" id="MU001999">
    <property type="protein sequence ID" value="KAF2791831.1"/>
    <property type="molecule type" value="Genomic_DNA"/>
</dbReference>
<proteinExistence type="predicted"/>
<dbReference type="PANTHER" id="PTHR43142">
    <property type="entry name" value="CARBOXYLIC ESTER HYDROLASE"/>
    <property type="match status" value="1"/>
</dbReference>
<dbReference type="PANTHER" id="PTHR43142:SF5">
    <property type="entry name" value="CARBOXYLIC ESTER HYDROLASE"/>
    <property type="match status" value="1"/>
</dbReference>
<keyword evidence="2" id="KW-0378">Hydrolase</keyword>
<dbReference type="GO" id="GO:0016787">
    <property type="term" value="F:hydrolase activity"/>
    <property type="evidence" value="ECO:0007669"/>
    <property type="project" value="UniProtKB-KW"/>
</dbReference>
<dbReference type="Pfam" id="PF00135">
    <property type="entry name" value="COesterase"/>
    <property type="match status" value="1"/>
</dbReference>